<keyword evidence="1" id="KW-0472">Membrane</keyword>
<dbReference type="EMBL" id="DSID01000292">
    <property type="protein sequence ID" value="HEX70343.1"/>
    <property type="molecule type" value="Genomic_DNA"/>
</dbReference>
<feature type="transmembrane region" description="Helical" evidence="1">
    <location>
        <begin position="197"/>
        <end position="217"/>
    </location>
</feature>
<organism evidence="2">
    <name type="scientific">Thermorudis sp</name>
    <dbReference type="NCBI Taxonomy" id="1969470"/>
    <lineage>
        <taxon>Bacteria</taxon>
        <taxon>Pseudomonadati</taxon>
        <taxon>Thermomicrobiota</taxon>
        <taxon>Thermomicrobia</taxon>
        <taxon>Thermomicrobia incertae sedis</taxon>
        <taxon>Thermorudis</taxon>
    </lineage>
</organism>
<keyword evidence="1" id="KW-1133">Transmembrane helix</keyword>
<dbReference type="PANTHER" id="PTHR37305:SF1">
    <property type="entry name" value="MEMBRANE PROTEIN"/>
    <property type="match status" value="1"/>
</dbReference>
<feature type="transmembrane region" description="Helical" evidence="1">
    <location>
        <begin position="169"/>
        <end position="190"/>
    </location>
</feature>
<sequence>MSGIFRAELIKVLRRPMTWIALGIVLAILATVQALLIVLAFLPAPEGAGGDQAGPGQLFVDLTVLPGGLANGLNFLPGLGIFALAVVGASVAGSEFSWGTVVPLFARGADRQAVVVAKILVLALVAVIWLLATIVLAFVLSAAASLIHLGRIPLDWLDLGMARELVFGVGRSLLAMLPYLAAAVALALLFRSPAIAMAVVLGYLIVEEVGLAAFTALRTVADGGLGQLIDLVNATAIGANADRLTGLNTRALSPLAQETVIEHPYRAALILVGYTILFIIIGILSLRSRDITLRPA</sequence>
<protein>
    <submittedName>
        <fullName evidence="2">Uncharacterized protein</fullName>
    </submittedName>
</protein>
<accession>A0A7C2WAL3</accession>
<evidence type="ECO:0000256" key="1">
    <source>
        <dbReference type="SAM" id="Phobius"/>
    </source>
</evidence>
<dbReference type="Pfam" id="PF12730">
    <property type="entry name" value="ABC2_membrane_4"/>
    <property type="match status" value="1"/>
</dbReference>
<dbReference type="PANTHER" id="PTHR37305">
    <property type="entry name" value="INTEGRAL MEMBRANE PROTEIN-RELATED"/>
    <property type="match status" value="1"/>
</dbReference>
<feature type="transmembrane region" description="Helical" evidence="1">
    <location>
        <begin position="20"/>
        <end position="42"/>
    </location>
</feature>
<feature type="transmembrane region" description="Helical" evidence="1">
    <location>
        <begin position="75"/>
        <end position="98"/>
    </location>
</feature>
<evidence type="ECO:0000313" key="2">
    <source>
        <dbReference type="EMBL" id="HEX70343.1"/>
    </source>
</evidence>
<name>A0A7C2WAL3_9BACT</name>
<proteinExistence type="predicted"/>
<reference evidence="2" key="1">
    <citation type="journal article" date="2020" name="mSystems">
        <title>Genome- and Community-Level Interaction Insights into Carbon Utilization and Element Cycling Functions of Hydrothermarchaeota in Hydrothermal Sediment.</title>
        <authorList>
            <person name="Zhou Z."/>
            <person name="Liu Y."/>
            <person name="Xu W."/>
            <person name="Pan J."/>
            <person name="Luo Z.H."/>
            <person name="Li M."/>
        </authorList>
    </citation>
    <scope>NUCLEOTIDE SEQUENCE [LARGE SCALE GENOMIC DNA]</scope>
    <source>
        <strain evidence="2">SpSt-192</strain>
    </source>
</reference>
<feature type="transmembrane region" description="Helical" evidence="1">
    <location>
        <begin position="119"/>
        <end position="149"/>
    </location>
</feature>
<dbReference type="AlphaFoldDB" id="A0A7C2WAL3"/>
<feature type="transmembrane region" description="Helical" evidence="1">
    <location>
        <begin position="265"/>
        <end position="286"/>
    </location>
</feature>
<gene>
    <name evidence="2" type="ORF">ENP13_03760</name>
</gene>
<comment type="caution">
    <text evidence="2">The sequence shown here is derived from an EMBL/GenBank/DDBJ whole genome shotgun (WGS) entry which is preliminary data.</text>
</comment>
<keyword evidence="1" id="KW-0812">Transmembrane</keyword>